<evidence type="ECO:0000256" key="7">
    <source>
        <dbReference type="ARBA" id="ARBA00023136"/>
    </source>
</evidence>
<keyword evidence="2" id="KW-0597">Phosphoprotein</keyword>
<organism evidence="17 18">
    <name type="scientific">Cimex lectularius</name>
    <name type="common">Bed bug</name>
    <name type="synonym">Acanthia lectularia</name>
    <dbReference type="NCBI Taxonomy" id="79782"/>
    <lineage>
        <taxon>Eukaryota</taxon>
        <taxon>Metazoa</taxon>
        <taxon>Ecdysozoa</taxon>
        <taxon>Arthropoda</taxon>
        <taxon>Hexapoda</taxon>
        <taxon>Insecta</taxon>
        <taxon>Pterygota</taxon>
        <taxon>Neoptera</taxon>
        <taxon>Paraneoptera</taxon>
        <taxon>Hemiptera</taxon>
        <taxon>Heteroptera</taxon>
        <taxon>Panheteroptera</taxon>
        <taxon>Cimicomorpha</taxon>
        <taxon>Cimicidae</taxon>
        <taxon>Cimex</taxon>
    </lineage>
</organism>
<dbReference type="InterPro" id="IPR016130">
    <property type="entry name" value="Tyr_Pase_AS"/>
</dbReference>
<dbReference type="InterPro" id="IPR038112">
    <property type="entry name" value="Receptor_IA-2_ectodomain_sf"/>
</dbReference>
<dbReference type="GO" id="GO:0030658">
    <property type="term" value="C:transport vesicle membrane"/>
    <property type="evidence" value="ECO:0007669"/>
    <property type="project" value="UniProtKB-SubCell"/>
</dbReference>
<evidence type="ECO:0000256" key="6">
    <source>
        <dbReference type="ARBA" id="ARBA00023018"/>
    </source>
</evidence>
<dbReference type="GO" id="GO:0045202">
    <property type="term" value="C:synapse"/>
    <property type="evidence" value="ECO:0007669"/>
    <property type="project" value="UniProtKB-SubCell"/>
</dbReference>
<evidence type="ECO:0000313" key="18">
    <source>
        <dbReference type="Proteomes" id="UP000494040"/>
    </source>
</evidence>
<keyword evidence="4 14" id="KW-0732">Signal</keyword>
<dbReference type="OMA" id="IMDTFLD"/>
<dbReference type="GO" id="GO:0048666">
    <property type="term" value="P:neuron development"/>
    <property type="evidence" value="ECO:0007669"/>
    <property type="project" value="UniProtKB-ARBA"/>
</dbReference>
<feature type="region of interest" description="Disordered" evidence="12">
    <location>
        <begin position="524"/>
        <end position="572"/>
    </location>
</feature>
<dbReference type="SUPFAM" id="SSF52799">
    <property type="entry name" value="(Phosphotyrosine protein) phosphatases II"/>
    <property type="match status" value="1"/>
</dbReference>
<dbReference type="PROSITE" id="PS50056">
    <property type="entry name" value="TYR_PHOSPHATASE_2"/>
    <property type="match status" value="1"/>
</dbReference>
<dbReference type="GO" id="GO:0051046">
    <property type="term" value="P:regulation of secretion"/>
    <property type="evidence" value="ECO:0007669"/>
    <property type="project" value="TreeGrafter"/>
</dbReference>
<dbReference type="PRINTS" id="PR00700">
    <property type="entry name" value="PRTYPHPHTASE"/>
</dbReference>
<dbReference type="EnsemblMetazoa" id="XM_024225820.1">
    <property type="protein sequence ID" value="XP_024081588.1"/>
    <property type="gene ID" value="LOC106662058"/>
</dbReference>
<evidence type="ECO:0000256" key="14">
    <source>
        <dbReference type="SAM" id="SignalP"/>
    </source>
</evidence>
<dbReference type="Gene3D" id="3.30.70.2470">
    <property type="entry name" value="Protein-tyrosine phosphatase receptor IA-2 ectodomain"/>
    <property type="match status" value="1"/>
</dbReference>
<evidence type="ECO:0000256" key="2">
    <source>
        <dbReference type="ARBA" id="ARBA00022553"/>
    </source>
</evidence>
<keyword evidence="7 13" id="KW-0472">Membrane</keyword>
<comment type="subcellular location">
    <subcellularLocation>
        <location evidence="1">Cytoplasmic vesicle</location>
        <location evidence="1">Secretory vesicle membrane</location>
        <topology evidence="1">Single-pass type I membrane protein</topology>
    </subcellularLocation>
    <subcellularLocation>
        <location evidence="11">Synapse</location>
    </subcellularLocation>
</comment>
<dbReference type="SMART" id="SM00404">
    <property type="entry name" value="PTPc_motif"/>
    <property type="match status" value="1"/>
</dbReference>
<feature type="transmembrane region" description="Helical" evidence="13">
    <location>
        <begin position="473"/>
        <end position="497"/>
    </location>
</feature>
<dbReference type="FunFam" id="3.90.190.10:FF:000017">
    <property type="entry name" value="receptor-type tyrosine-protein phosphatase-like N isoform X2"/>
    <property type="match status" value="1"/>
</dbReference>
<feature type="region of interest" description="Disordered" evidence="12">
    <location>
        <begin position="300"/>
        <end position="330"/>
    </location>
</feature>
<keyword evidence="9" id="KW-0325">Glycoprotein</keyword>
<feature type="domain" description="Tyrosine-protein phosphatase" evidence="15">
    <location>
        <begin position="595"/>
        <end position="855"/>
    </location>
</feature>
<dbReference type="PANTHER" id="PTHR46106:SF4">
    <property type="entry name" value="IA-2 PROTEIN TYROSINE PHOSPHATASE, ISOFORM C"/>
    <property type="match status" value="1"/>
</dbReference>
<dbReference type="InterPro" id="IPR029021">
    <property type="entry name" value="Prot-tyrosine_phosphatase-like"/>
</dbReference>
<evidence type="ECO:0008006" key="19">
    <source>
        <dbReference type="Google" id="ProtNLM"/>
    </source>
</evidence>
<proteinExistence type="predicted"/>
<evidence type="ECO:0000256" key="12">
    <source>
        <dbReference type="SAM" id="MobiDB-lite"/>
    </source>
</evidence>
<name>A0A8I6SFB1_CIMLE</name>
<feature type="compositionally biased region" description="Low complexity" evidence="12">
    <location>
        <begin position="556"/>
        <end position="566"/>
    </location>
</feature>
<evidence type="ECO:0000256" key="8">
    <source>
        <dbReference type="ARBA" id="ARBA00023170"/>
    </source>
</evidence>
<dbReference type="Proteomes" id="UP000494040">
    <property type="component" value="Unassembled WGS sequence"/>
</dbReference>
<dbReference type="InterPro" id="IPR000387">
    <property type="entry name" value="Tyr_Pase_dom"/>
</dbReference>
<dbReference type="GO" id="GO:0004725">
    <property type="term" value="F:protein tyrosine phosphatase activity"/>
    <property type="evidence" value="ECO:0007669"/>
    <property type="project" value="InterPro"/>
</dbReference>
<feature type="chain" id="PRO_5035327122" description="Receptor-type tyrosine-protein phosphatase N2" evidence="14">
    <location>
        <begin position="22"/>
        <end position="866"/>
    </location>
</feature>
<dbReference type="InterPro" id="IPR021613">
    <property type="entry name" value="Receptor_IA-2_dom"/>
</dbReference>
<evidence type="ECO:0000256" key="1">
    <source>
        <dbReference type="ARBA" id="ARBA00004212"/>
    </source>
</evidence>
<dbReference type="Pfam" id="PF00102">
    <property type="entry name" value="Y_phosphatase"/>
    <property type="match status" value="1"/>
</dbReference>
<evidence type="ECO:0000256" key="3">
    <source>
        <dbReference type="ARBA" id="ARBA00022692"/>
    </source>
</evidence>
<dbReference type="AlphaFoldDB" id="A0A8I6SFB1"/>
<reference evidence="17" key="1">
    <citation type="submission" date="2022-01" db="UniProtKB">
        <authorList>
            <consortium name="EnsemblMetazoa"/>
        </authorList>
    </citation>
    <scope>IDENTIFICATION</scope>
</reference>
<evidence type="ECO:0000256" key="13">
    <source>
        <dbReference type="SAM" id="Phobius"/>
    </source>
</evidence>
<keyword evidence="3 13" id="KW-0812">Transmembrane</keyword>
<evidence type="ECO:0000256" key="11">
    <source>
        <dbReference type="ARBA" id="ARBA00034103"/>
    </source>
</evidence>
<feature type="signal peptide" evidence="14">
    <location>
        <begin position="1"/>
        <end position="21"/>
    </location>
</feature>
<evidence type="ECO:0000313" key="17">
    <source>
        <dbReference type="EnsemblMetazoa" id="XP_024081588.1"/>
    </source>
</evidence>
<keyword evidence="5 13" id="KW-1133">Transmembrane helix</keyword>
<dbReference type="GO" id="GO:0030141">
    <property type="term" value="C:secretory granule"/>
    <property type="evidence" value="ECO:0007669"/>
    <property type="project" value="InterPro"/>
</dbReference>
<evidence type="ECO:0000256" key="5">
    <source>
        <dbReference type="ARBA" id="ARBA00022989"/>
    </source>
</evidence>
<dbReference type="GeneID" id="106662058"/>
<accession>A0A8I6SFB1</accession>
<evidence type="ECO:0000256" key="10">
    <source>
        <dbReference type="ARBA" id="ARBA00023329"/>
    </source>
</evidence>
<keyword evidence="10" id="KW-0968">Cytoplasmic vesicle</keyword>
<feature type="domain" description="Tyrosine specific protein phosphatases" evidence="16">
    <location>
        <begin position="771"/>
        <end position="846"/>
    </location>
</feature>
<dbReference type="KEGG" id="clec:106662058"/>
<evidence type="ECO:0000256" key="4">
    <source>
        <dbReference type="ARBA" id="ARBA00022729"/>
    </source>
</evidence>
<keyword evidence="8" id="KW-0675">Receptor</keyword>
<dbReference type="PROSITE" id="PS50055">
    <property type="entry name" value="TYR_PHOSPHATASE_PTP"/>
    <property type="match status" value="1"/>
</dbReference>
<dbReference type="PANTHER" id="PTHR46106">
    <property type="entry name" value="IA-2 PROTEIN TYROSINE PHOSPHATASE, ISOFORM C"/>
    <property type="match status" value="1"/>
</dbReference>
<keyword evidence="6" id="KW-0770">Synapse</keyword>
<feature type="compositionally biased region" description="Polar residues" evidence="12">
    <location>
        <begin position="526"/>
        <end position="535"/>
    </location>
</feature>
<keyword evidence="18" id="KW-1185">Reference proteome</keyword>
<dbReference type="InterPro" id="IPR003595">
    <property type="entry name" value="Tyr_Pase_cat"/>
</dbReference>
<protein>
    <recommendedName>
        <fullName evidence="19">Receptor-type tyrosine-protein phosphatase N2</fullName>
    </recommendedName>
</protein>
<evidence type="ECO:0000259" key="15">
    <source>
        <dbReference type="PROSITE" id="PS50055"/>
    </source>
</evidence>
<dbReference type="PROSITE" id="PS00383">
    <property type="entry name" value="TYR_PHOSPHATASE_1"/>
    <property type="match status" value="1"/>
</dbReference>
<evidence type="ECO:0000259" key="16">
    <source>
        <dbReference type="PROSITE" id="PS50056"/>
    </source>
</evidence>
<dbReference type="InterPro" id="IPR000242">
    <property type="entry name" value="PTP_cat"/>
</dbReference>
<dbReference type="Pfam" id="PF11548">
    <property type="entry name" value="Receptor_IA-2"/>
    <property type="match status" value="1"/>
</dbReference>
<dbReference type="InterPro" id="IPR033522">
    <property type="entry name" value="IA-2/IA-2_beta"/>
</dbReference>
<dbReference type="OrthoDB" id="9880441at2759"/>
<dbReference type="RefSeq" id="XP_024081588.1">
    <property type="nucleotide sequence ID" value="XM_024225820.1"/>
</dbReference>
<dbReference type="SMART" id="SM00194">
    <property type="entry name" value="PTPc"/>
    <property type="match status" value="1"/>
</dbReference>
<dbReference type="Gene3D" id="3.90.190.10">
    <property type="entry name" value="Protein tyrosine phosphatase superfamily"/>
    <property type="match status" value="1"/>
</dbReference>
<evidence type="ECO:0000256" key="9">
    <source>
        <dbReference type="ARBA" id="ARBA00023180"/>
    </source>
</evidence>
<dbReference type="CTD" id="33277"/>
<sequence length="866" mass="98325">MFSSVFYLLVLAVTRSSIVEATGYIGCLFSEDLCNEATQWCFDDGAFGKCINRLDTADPESLYRHELDKEDLDTLEYELEKLLQTGYKWSHMHTQCVLHALLYSFRTGNDFERAICDRLKEKDLEDAQDTKDSEKSPSPVNVAFIKYTPSEENPRSDFADEVYFPPKQQPTSFDELGKNEEEEPLAGVVRRSLPPEQKWNHFSTLYNTPAHFRSGFELKDLPDDSDPIEGGFFQEIVPDIDKEEDLGFIRAQDYYQNEKNPSTVYTEGGVLYMPETSRNNYMTKEDLLESLGFKRRERLDVKKPGPPYGPTFQQTTVNPEKKSSNEVGQKEVVANELPVRPIKSLPWSKAKKLAEQTDPDLYDVVDTTYAYIQFQNSIREWKEGSRIVKAVAKLLKVTPNIFSHERVDRNEVTFRVNEPNKFGLNASEVARRIDGIKDELRRETGVIVTSTGIGDKVKLPSVVHLDGRPDHQVYIVTVIVCGVLAALALSGGVLYLTRKHGHKLKSMTSDTEPSKHYQDLCRARMSTKTTQQAQDSPAPAQRITSLSKESDKDSPSSRSSTSSWSDEPALTNMDVSTGQQVLTYLEEHLKNKERLDSEWTALCAYEADPCATTIAQRPENLQKNRYPHALPYDHARVVLNELSNITESDYINASAIADHDPRNAAYIVAQGPLPHTVPDLWQMVWEQGCVVLVMLTRLEVNETQLCHRYWPEDGSEIYHIYEVHLVGEYMWCDDYVVRSFYLKNLKTGETRTVTQFHFLSWPEGGVPTGTKSLLEFRRKVNKSFRGRSCPIVVHCSDGIGRSGAYCLLDMVLNRIAKGAKEIDIAATLEHIRDQRAGTVSTKEQFQFVLTAVADEVQAILKVLQQQ</sequence>